<name>B9DWA8_STRU0</name>
<dbReference type="KEGG" id="sub:SUB1822"/>
<reference evidence="2" key="1">
    <citation type="journal article" date="2009" name="BMC Genomics">
        <title>Evidence for niche adaptation in the genome of the bovine pathogen Streptococcus uberis.</title>
        <authorList>
            <person name="Ward P.N."/>
            <person name="Holden M.T.G."/>
            <person name="Leigh J.A."/>
            <person name="Lennard N."/>
            <person name="Bignell A."/>
            <person name="Barron A."/>
            <person name="Clark L."/>
            <person name="Quail M.A."/>
            <person name="Woodward J."/>
            <person name="Barrell B.G."/>
            <person name="Egan S.A."/>
            <person name="Field T.R."/>
            <person name="Maskell D."/>
            <person name="Kehoe M."/>
            <person name="Dowson C.G."/>
            <person name="Chanter N."/>
            <person name="Whatmore A.M."/>
            <person name="Bentley S.D."/>
            <person name="Parkhill J."/>
        </authorList>
    </citation>
    <scope>NUCLEOTIDE SEQUENCE [LARGE SCALE GENOMIC DNA]</scope>
    <source>
        <strain evidence="2">ATCC BAA-854 / 0140J</strain>
    </source>
</reference>
<dbReference type="AlphaFoldDB" id="B9DWA8"/>
<keyword evidence="2" id="KW-1185">Reference proteome</keyword>
<organism evidence="1 2">
    <name type="scientific">Streptococcus uberis (strain ATCC BAA-854 / 0140J)</name>
    <dbReference type="NCBI Taxonomy" id="218495"/>
    <lineage>
        <taxon>Bacteria</taxon>
        <taxon>Bacillati</taxon>
        <taxon>Bacillota</taxon>
        <taxon>Bacilli</taxon>
        <taxon>Lactobacillales</taxon>
        <taxon>Streptococcaceae</taxon>
        <taxon>Streptococcus</taxon>
    </lineage>
</organism>
<dbReference type="Proteomes" id="UP000000449">
    <property type="component" value="Chromosome"/>
</dbReference>
<protein>
    <submittedName>
        <fullName evidence="1">Hypothetical phage protein</fullName>
    </submittedName>
</protein>
<sequence>MIKEKYLKPLKEIAIESDYLTKRINFLESASDSELHDLGLCVKSFFSPYLERENPSFWEEYAKDYGISAQITSEDKIRMNRLYRALEKNSNLTVAEFLKTQRLKAQREI</sequence>
<dbReference type="STRING" id="218495.SUB1822"/>
<evidence type="ECO:0000313" key="2">
    <source>
        <dbReference type="Proteomes" id="UP000000449"/>
    </source>
</evidence>
<evidence type="ECO:0000313" key="1">
    <source>
        <dbReference type="EMBL" id="CAR43862.1"/>
    </source>
</evidence>
<gene>
    <name evidence="1" type="ordered locus">SUB1822</name>
</gene>
<dbReference type="HOGENOM" id="CLU_2182587_0_0_9"/>
<dbReference type="EMBL" id="AM946015">
    <property type="protein sequence ID" value="CAR43862.1"/>
    <property type="molecule type" value="Genomic_DNA"/>
</dbReference>
<proteinExistence type="predicted"/>
<dbReference type="RefSeq" id="WP_015912107.1">
    <property type="nucleotide sequence ID" value="NC_012004.1"/>
</dbReference>
<accession>B9DWA8</accession>